<feature type="compositionally biased region" description="Basic and acidic residues" evidence="5">
    <location>
        <begin position="1872"/>
        <end position="1895"/>
    </location>
</feature>
<evidence type="ECO:0000313" key="7">
    <source>
        <dbReference type="EMBL" id="KAF0029146.1"/>
    </source>
</evidence>
<evidence type="ECO:0000256" key="2">
    <source>
        <dbReference type="ARBA" id="ARBA00022741"/>
    </source>
</evidence>
<name>A0A6A4S1Q1_SCOMX</name>
<feature type="compositionally biased region" description="Basic and acidic residues" evidence="5">
    <location>
        <begin position="1827"/>
        <end position="1847"/>
    </location>
</feature>
<dbReference type="PROSITE" id="PS51720">
    <property type="entry name" value="G_AIG1"/>
    <property type="match status" value="2"/>
</dbReference>
<comment type="similarity">
    <text evidence="1">Belongs to the TRAFAC class TrmE-Era-EngA-EngB-Septin-like GTPase superfamily. AIG1/Toc34/Toc159-like paraseptin GTPase family. IAN subfamily.</text>
</comment>
<keyword evidence="4" id="KW-0175">Coiled coil</keyword>
<feature type="region of interest" description="Disordered" evidence="5">
    <location>
        <begin position="1501"/>
        <end position="1521"/>
    </location>
</feature>
<organism evidence="7 8">
    <name type="scientific">Scophthalmus maximus</name>
    <name type="common">Turbot</name>
    <name type="synonym">Psetta maxima</name>
    <dbReference type="NCBI Taxonomy" id="52904"/>
    <lineage>
        <taxon>Eukaryota</taxon>
        <taxon>Metazoa</taxon>
        <taxon>Chordata</taxon>
        <taxon>Craniata</taxon>
        <taxon>Vertebrata</taxon>
        <taxon>Euteleostomi</taxon>
        <taxon>Actinopterygii</taxon>
        <taxon>Neopterygii</taxon>
        <taxon>Teleostei</taxon>
        <taxon>Neoteleostei</taxon>
        <taxon>Acanthomorphata</taxon>
        <taxon>Carangaria</taxon>
        <taxon>Pleuronectiformes</taxon>
        <taxon>Pleuronectoidei</taxon>
        <taxon>Scophthalmidae</taxon>
        <taxon>Scophthalmus</taxon>
    </lineage>
</organism>
<dbReference type="InterPro" id="IPR006703">
    <property type="entry name" value="G_AIG1"/>
</dbReference>
<feature type="region of interest" description="Disordered" evidence="5">
    <location>
        <begin position="1046"/>
        <end position="1073"/>
    </location>
</feature>
<evidence type="ECO:0000256" key="5">
    <source>
        <dbReference type="SAM" id="MobiDB-lite"/>
    </source>
</evidence>
<dbReference type="Proteomes" id="UP000438429">
    <property type="component" value="Unassembled WGS sequence"/>
</dbReference>
<keyword evidence="3" id="KW-0342">GTP-binding</keyword>
<feature type="coiled-coil region" evidence="4">
    <location>
        <begin position="899"/>
        <end position="1003"/>
    </location>
</feature>
<gene>
    <name evidence="7" type="ORF">F2P81_018251</name>
</gene>
<feature type="region of interest" description="Disordered" evidence="5">
    <location>
        <begin position="1209"/>
        <end position="1237"/>
    </location>
</feature>
<evidence type="ECO:0000313" key="8">
    <source>
        <dbReference type="Proteomes" id="UP000438429"/>
    </source>
</evidence>
<dbReference type="GO" id="GO:0005525">
    <property type="term" value="F:GTP binding"/>
    <property type="evidence" value="ECO:0007669"/>
    <property type="project" value="UniProtKB-KW"/>
</dbReference>
<dbReference type="Pfam" id="PF04548">
    <property type="entry name" value="AIG1"/>
    <property type="match status" value="3"/>
</dbReference>
<feature type="compositionally biased region" description="Basic and acidic residues" evidence="5">
    <location>
        <begin position="1136"/>
        <end position="1152"/>
    </location>
</feature>
<protein>
    <recommendedName>
        <fullName evidence="6">AIG1-type G domain-containing protein</fullName>
    </recommendedName>
</protein>
<evidence type="ECO:0000256" key="1">
    <source>
        <dbReference type="ARBA" id="ARBA00008535"/>
    </source>
</evidence>
<dbReference type="PANTHER" id="PTHR10903">
    <property type="entry name" value="GTPASE, IMAP FAMILY MEMBER-RELATED"/>
    <property type="match status" value="1"/>
</dbReference>
<evidence type="ECO:0000259" key="6">
    <source>
        <dbReference type="PROSITE" id="PS51720"/>
    </source>
</evidence>
<feature type="region of interest" description="Disordered" evidence="5">
    <location>
        <begin position="1014"/>
        <end position="1033"/>
    </location>
</feature>
<comment type="caution">
    <text evidence="7">The sequence shown here is derived from an EMBL/GenBank/DDBJ whole genome shotgun (WGS) entry which is preliminary data.</text>
</comment>
<feature type="region of interest" description="Disordered" evidence="5">
    <location>
        <begin position="1916"/>
        <end position="1943"/>
    </location>
</feature>
<dbReference type="SUPFAM" id="SSF52540">
    <property type="entry name" value="P-loop containing nucleoside triphosphate hydrolases"/>
    <property type="match status" value="2"/>
</dbReference>
<accession>A0A6A4S1Q1</accession>
<dbReference type="InterPro" id="IPR045058">
    <property type="entry name" value="GIMA/IAN/Toc"/>
</dbReference>
<dbReference type="EMBL" id="VEVO01000016">
    <property type="protein sequence ID" value="KAF0029146.1"/>
    <property type="molecule type" value="Genomic_DNA"/>
</dbReference>
<dbReference type="InterPro" id="IPR027417">
    <property type="entry name" value="P-loop_NTPase"/>
</dbReference>
<evidence type="ECO:0000256" key="3">
    <source>
        <dbReference type="ARBA" id="ARBA00023134"/>
    </source>
</evidence>
<keyword evidence="2" id="KW-0547">Nucleotide-binding</keyword>
<feature type="domain" description="AIG1-type G" evidence="6">
    <location>
        <begin position="407"/>
        <end position="607"/>
    </location>
</feature>
<dbReference type="PANTHER" id="PTHR10903:SF107">
    <property type="entry name" value="GTPASE IMAP FAMILY MEMBER 4-LIKE-RELATED"/>
    <property type="match status" value="1"/>
</dbReference>
<feature type="region of interest" description="Disordered" evidence="5">
    <location>
        <begin position="1827"/>
        <end position="1897"/>
    </location>
</feature>
<evidence type="ECO:0000256" key="4">
    <source>
        <dbReference type="SAM" id="Coils"/>
    </source>
</evidence>
<reference evidence="7 8" key="1">
    <citation type="submission" date="2019-06" db="EMBL/GenBank/DDBJ databases">
        <title>Draft genomes of female and male turbot (Scophthalmus maximus).</title>
        <authorList>
            <person name="Xu H."/>
            <person name="Xu X.-W."/>
            <person name="Shao C."/>
            <person name="Chen S."/>
        </authorList>
    </citation>
    <scope>NUCLEOTIDE SEQUENCE [LARGE SCALE GENOMIC DNA]</scope>
    <source>
        <strain evidence="7">Ysfricsl-2016a</strain>
        <tissue evidence="7">Blood</tissue>
    </source>
</reference>
<feature type="region of interest" description="Disordered" evidence="5">
    <location>
        <begin position="1317"/>
        <end position="1345"/>
    </location>
</feature>
<feature type="domain" description="AIG1-type G" evidence="6">
    <location>
        <begin position="148"/>
        <end position="350"/>
    </location>
</feature>
<proteinExistence type="inferred from homology"/>
<feature type="coiled-coil region" evidence="4">
    <location>
        <begin position="1776"/>
        <end position="1810"/>
    </location>
</feature>
<feature type="compositionally biased region" description="Basic and acidic residues" evidence="5">
    <location>
        <begin position="1630"/>
        <end position="1661"/>
    </location>
</feature>
<dbReference type="Gene3D" id="3.40.50.300">
    <property type="entry name" value="P-loop containing nucleotide triphosphate hydrolases"/>
    <property type="match status" value="3"/>
</dbReference>
<feature type="region of interest" description="Disordered" evidence="5">
    <location>
        <begin position="1624"/>
        <end position="1661"/>
    </location>
</feature>
<feature type="coiled-coil region" evidence="4">
    <location>
        <begin position="682"/>
        <end position="856"/>
    </location>
</feature>
<feature type="region of interest" description="Disordered" evidence="5">
    <location>
        <begin position="1136"/>
        <end position="1161"/>
    </location>
</feature>
<sequence>MSSAAVSMKPAACVFQHACAYTMCVYMNESLQFSVAFKVSMYVVLVSDESTIGGVSALLSNDAGETLLPVKRTHVNQKEEEEGQEEESGRLEVMDTADENCSLITVANGAYPVRCTEEVLLPFFADESLQAAMASQRPPGSKSIPAALPELRLVLLGRKGAGKSAAGNTILGGAGGFESGKPTEECVKRRADVAGRTVTVVDTPGWEWYYPLNNTPNWVRRETLRSVSLCPPGPHVVLLVVRSCASVTDAYIREIEEHLEPLGRGVWGHAMLLFTRGDELGLTSMEQRILTSGPALQRLLHMCGGSYCVVNNLSKGDGTQAGELIRKMGQVVERKKDGNIGHLEMDTAVLSGLEADGKRRARERRKKQRRMEAQMQRGTIKAALMSDAPQGSELDAHQSFSKAPRRLLEVRLVLLGERETGKSSAGNTILGKTGFFQAGAVTEECVRRQAEVAMRFVTVVDTPGWEAGVAGATPERVKREIVGSVALCPPGPHALLLMLRVDTLVTAGHVREHLELLGEGVWRHMILLFTHGDQLREGVDIEQHIQGGGRDLQWLLEKCRGRCHIISSVDGGGRGSNKVTELLEKVEKMASLNRCEAFSSLVQDVRDLSQQRNEKFDQRLKEVGDKMLRQEVELKNMREREMKSIRWLFDRKKKVKSPGKADVQKEEEEDEDRRIGQRRHDIGELEERMRWLTEDKEKEIQDLSIENERIRVALNQSRRERDKAILNLEQKEREIEELKERSDEQQAKLLDLERATVENENEGEQREDAIRAKTQEWRREVEQLEENLELHKKEKAELVEKIKAEMDETKRHCDDVLERKEKENKREMTKLEEKLKREMEIKLVEKDKEQDELRKTAIREIRLQHEEEMARKICEIEKSMEKVRVQHQEDIDQHLKENAHDLERVRQRHDNEIRDMQQENQRQMTNLKKQFVKENEEQMERKKKEMAEIERKYHADMTEKILEDEKEKEMINLNHKKDMAQKMREKEREIEALKLAHQEEMGKKIDDVEKLMEATKGQQQKEIDGKTKEHKEDMERVRQQYMEQIRDIENERRRDTEELKEQFAKETEKQLQEREREIRELKLKYSAEMEEKDLENLKEREMINRTKDKYILEKLQERDRQTEELKRQHIEEVEERMQISEKEKERCKKEMEEKETEMEEMKLNVKELKKKLQQEEEKEADHLNYKRHIEQRLEEKDKEIEKMKLNVNNMKERLQQEEEKETVKRNHRKEMEQRLEEKDREIDEIREQLERLQQTLRKTEEERETNRLNQKRQMVQKLEENERIIEKLNQHIKDMEGVLQREDEERGKIGAINEMERKLKERETEMDSRETRWREEQEEKDERRENEMNKLIEIVDEKTTELRRAQCRLAQKDSEVDEAKKKCANYFKEIEDLKESNKNQTSSIIEMQQRERTKDAEMLEKLQEKEEELEHLSRRDRDSGKEIVQLKLTIGQTKSELKELTKQMETEMTSMIREYEKEIARANENIKSVVREKDDAMTRLEEESRQSISSATGKYEESQKRVGELQEQHEKMRKEADNFKFKYEELKKESEEEVQKHFRGYEEQAKSKESEIRRVLAERDLEVEALTDANDKLQAEIAGMSERLGEAHVQMNELREKFERQLTEKQSGFRTREEAIEQKQKEVRQREQEVGRNEDELSTRGLRLDEREVELTEKEVKLEGEERELRNLEVNLEMQKKERDRRENDVKRRAENIEEKEGEIESLLRALEGKQQELSHHGQDLQRKVKGLKDKEHYLKQEEQELLCCKSELQMRNEHVNATTLQLDEMVRDLTSLREELDQKEKTVNMSLERLSKWEACLEAREAELNERGQRKVERGQREADNKESVHEASLFSPGAAVESPEDDVQITYSEVSERRDTGREVDKGEHLKDREDQTTKMARSAVKGNKCHIGTLKEIDRTEEKEGTAGGGAETRKKKGSGDALRERVIQDRRSFSRSQGHGSSNNNHATTVDLRVLVLGESWSSRSPAGVTILGGEVPTHDGSSFRSWRGQIAARHLAVAEPLGLRWRDGPDPTNTSPRKSLLDSISWCHPGPHVVLLLMPAFFTCTRKYRRAVEEHVSSLGDETWQRAMVLFTWGETLGVSAEQHILRNGELMGLVEKCGGRYHVLTSKKTNTGTEGLLEKMEEVVALNSREQSLV</sequence>